<dbReference type="Proteomes" id="UP000265520">
    <property type="component" value="Unassembled WGS sequence"/>
</dbReference>
<evidence type="ECO:0000256" key="1">
    <source>
        <dbReference type="ARBA" id="ARBA00004167"/>
    </source>
</evidence>
<keyword evidence="8 11" id="KW-0675">Receptor</keyword>
<feature type="domain" description="Leucine-rich repeat-containing N-terminal plant-type" evidence="10">
    <location>
        <begin position="17"/>
        <end position="47"/>
    </location>
</feature>
<accession>A0A392MP70</accession>
<evidence type="ECO:0000313" key="12">
    <source>
        <dbReference type="Proteomes" id="UP000265520"/>
    </source>
</evidence>
<dbReference type="FunFam" id="3.80.10.10:FF:000129">
    <property type="entry name" value="Leucine-rich repeat receptor-like kinase"/>
    <property type="match status" value="1"/>
</dbReference>
<evidence type="ECO:0000256" key="3">
    <source>
        <dbReference type="ARBA" id="ARBA00022692"/>
    </source>
</evidence>
<proteinExistence type="predicted"/>
<protein>
    <submittedName>
        <fullName evidence="11">Putative receptor protein kinase TMK1-like</fullName>
    </submittedName>
</protein>
<evidence type="ECO:0000256" key="8">
    <source>
        <dbReference type="ARBA" id="ARBA00023170"/>
    </source>
</evidence>
<dbReference type="Gene3D" id="3.80.10.10">
    <property type="entry name" value="Ribonuclease Inhibitor"/>
    <property type="match status" value="2"/>
</dbReference>
<dbReference type="Pfam" id="PF00560">
    <property type="entry name" value="LRR_1"/>
    <property type="match status" value="2"/>
</dbReference>
<dbReference type="AlphaFoldDB" id="A0A392MP70"/>
<evidence type="ECO:0000256" key="7">
    <source>
        <dbReference type="ARBA" id="ARBA00023136"/>
    </source>
</evidence>
<dbReference type="InterPro" id="IPR003591">
    <property type="entry name" value="Leu-rich_rpt_typical-subtyp"/>
</dbReference>
<keyword evidence="7" id="KW-0472">Membrane</keyword>
<keyword evidence="5" id="KW-0677">Repeat</keyword>
<evidence type="ECO:0000256" key="2">
    <source>
        <dbReference type="ARBA" id="ARBA00022614"/>
    </source>
</evidence>
<keyword evidence="3" id="KW-0812">Transmembrane</keyword>
<dbReference type="PANTHER" id="PTHR47986">
    <property type="entry name" value="OSJNBA0070M12.3 PROTEIN"/>
    <property type="match status" value="1"/>
</dbReference>
<dbReference type="EMBL" id="LXQA010013433">
    <property type="protein sequence ID" value="MCH88064.1"/>
    <property type="molecule type" value="Genomic_DNA"/>
</dbReference>
<dbReference type="InterPro" id="IPR032675">
    <property type="entry name" value="LRR_dom_sf"/>
</dbReference>
<comment type="caution">
    <text evidence="11">The sequence shown here is derived from an EMBL/GenBank/DDBJ whole genome shotgun (WGS) entry which is preliminary data.</text>
</comment>
<dbReference type="PANTHER" id="PTHR47986:SF10">
    <property type="entry name" value="RECEPTOR-LIKE KINASE TMK4"/>
    <property type="match status" value="1"/>
</dbReference>
<feature type="non-terminal residue" evidence="11">
    <location>
        <position position="476"/>
    </location>
</feature>
<gene>
    <name evidence="11" type="ORF">A2U01_0008945</name>
</gene>
<keyword evidence="11" id="KW-0418">Kinase</keyword>
<keyword evidence="9" id="KW-0325">Glycoprotein</keyword>
<evidence type="ECO:0000313" key="11">
    <source>
        <dbReference type="EMBL" id="MCH88064.1"/>
    </source>
</evidence>
<keyword evidence="4" id="KW-0732">Signal</keyword>
<dbReference type="GO" id="GO:0016020">
    <property type="term" value="C:membrane"/>
    <property type="evidence" value="ECO:0007669"/>
    <property type="project" value="UniProtKB-SubCell"/>
</dbReference>
<sequence length="476" mass="51986">MIAAVDIINAESDEANYMSDLFKALNPTPMGWSNKTHYCEWKGVSCDSTRSVTSIKLPSSSLTGTLPPNINTLTNLTHVDLHNNSLNGPLPEFNRLFLLQTVSLGHNNFTSVPDDCFQYLSDLKTLNLSNNLNLYPWVFPLSNLASSSKSLDSLDLEATNMIGSLDPDTFDWFPNLQTFIISHNKIDGLLPESLGKSSVRYLRLNSQRGHMFWGTIEVISTMSNLSQAWLHENSFAGLIPNLSNCTNLFDLQLHSNILSGFVPPSLLALSSLKIISLDNNMLYGPIPVFHKGVKATWETNNFCQSDVGLCDPQLMVLLQILEPLGSSYILSIQGSDACTGAVWTNKILTDRILIRCERGKIVSFGIWNFSLTGSRSTISPAFSNLTSLVNLTLTGVNLTGSIPNSIATLPQLQLLDVSNNNLSGQIPKFPSKVKLITRGNAFLDLNISQQLGGGQNASTTHHGGSSKTTLRAVLIA</sequence>
<keyword evidence="2" id="KW-0433">Leucine-rich repeat</keyword>
<reference evidence="11 12" key="1">
    <citation type="journal article" date="2018" name="Front. Plant Sci.">
        <title>Red Clover (Trifolium pratense) and Zigzag Clover (T. medium) - A Picture of Genomic Similarities and Differences.</title>
        <authorList>
            <person name="Dluhosova J."/>
            <person name="Istvanek J."/>
            <person name="Nedelnik J."/>
            <person name="Repkova J."/>
        </authorList>
    </citation>
    <scope>NUCLEOTIDE SEQUENCE [LARGE SCALE GENOMIC DNA]</scope>
    <source>
        <strain evidence="12">cv. 10/8</strain>
        <tissue evidence="11">Leaf</tissue>
    </source>
</reference>
<dbReference type="SMART" id="SM00369">
    <property type="entry name" value="LRR_TYP"/>
    <property type="match status" value="4"/>
</dbReference>
<evidence type="ECO:0000259" key="10">
    <source>
        <dbReference type="Pfam" id="PF08263"/>
    </source>
</evidence>
<dbReference type="SUPFAM" id="SSF52058">
    <property type="entry name" value="L domain-like"/>
    <property type="match status" value="1"/>
</dbReference>
<dbReference type="InterPro" id="IPR001611">
    <property type="entry name" value="Leu-rich_rpt"/>
</dbReference>
<evidence type="ECO:0000256" key="4">
    <source>
        <dbReference type="ARBA" id="ARBA00022729"/>
    </source>
</evidence>
<comment type="subcellular location">
    <subcellularLocation>
        <location evidence="1">Membrane</location>
        <topology evidence="1">Single-pass membrane protein</topology>
    </subcellularLocation>
</comment>
<keyword evidence="11" id="KW-0808">Transferase</keyword>
<evidence type="ECO:0000256" key="5">
    <source>
        <dbReference type="ARBA" id="ARBA00022737"/>
    </source>
</evidence>
<organism evidence="11 12">
    <name type="scientific">Trifolium medium</name>
    <dbReference type="NCBI Taxonomy" id="97028"/>
    <lineage>
        <taxon>Eukaryota</taxon>
        <taxon>Viridiplantae</taxon>
        <taxon>Streptophyta</taxon>
        <taxon>Embryophyta</taxon>
        <taxon>Tracheophyta</taxon>
        <taxon>Spermatophyta</taxon>
        <taxon>Magnoliopsida</taxon>
        <taxon>eudicotyledons</taxon>
        <taxon>Gunneridae</taxon>
        <taxon>Pentapetalae</taxon>
        <taxon>rosids</taxon>
        <taxon>fabids</taxon>
        <taxon>Fabales</taxon>
        <taxon>Fabaceae</taxon>
        <taxon>Papilionoideae</taxon>
        <taxon>50 kb inversion clade</taxon>
        <taxon>NPAAA clade</taxon>
        <taxon>Hologalegina</taxon>
        <taxon>IRL clade</taxon>
        <taxon>Trifolieae</taxon>
        <taxon>Trifolium</taxon>
    </lineage>
</organism>
<dbReference type="Pfam" id="PF13855">
    <property type="entry name" value="LRR_8"/>
    <property type="match status" value="2"/>
</dbReference>
<keyword evidence="12" id="KW-1185">Reference proteome</keyword>
<dbReference type="InterPro" id="IPR013210">
    <property type="entry name" value="LRR_N_plant-typ"/>
</dbReference>
<evidence type="ECO:0000256" key="6">
    <source>
        <dbReference type="ARBA" id="ARBA00022989"/>
    </source>
</evidence>
<dbReference type="InterPro" id="IPR052422">
    <property type="entry name" value="Auxin_Ser/Thr_Kinase"/>
</dbReference>
<evidence type="ECO:0000256" key="9">
    <source>
        <dbReference type="ARBA" id="ARBA00023180"/>
    </source>
</evidence>
<name>A0A392MP70_9FABA</name>
<dbReference type="Pfam" id="PF08263">
    <property type="entry name" value="LRRNT_2"/>
    <property type="match status" value="1"/>
</dbReference>
<dbReference type="GO" id="GO:0016301">
    <property type="term" value="F:kinase activity"/>
    <property type="evidence" value="ECO:0007669"/>
    <property type="project" value="UniProtKB-KW"/>
</dbReference>
<keyword evidence="6" id="KW-1133">Transmembrane helix</keyword>